<reference evidence="3" key="1">
    <citation type="journal article" date="2019" name="Int. J. Syst. Evol. Microbiol.">
        <title>The Global Catalogue of Microorganisms (GCM) 10K type strain sequencing project: providing services to taxonomists for standard genome sequencing and annotation.</title>
        <authorList>
            <consortium name="The Broad Institute Genomics Platform"/>
            <consortium name="The Broad Institute Genome Sequencing Center for Infectious Disease"/>
            <person name="Wu L."/>
            <person name="Ma J."/>
        </authorList>
    </citation>
    <scope>NUCLEOTIDE SEQUENCE [LARGE SCALE GENOMIC DNA]</scope>
    <source>
        <strain evidence="3">KCTC 22232</strain>
    </source>
</reference>
<organism evidence="2 3">
    <name type="scientific">Rhodanobacter panaciterrae</name>
    <dbReference type="NCBI Taxonomy" id="490572"/>
    <lineage>
        <taxon>Bacteria</taxon>
        <taxon>Pseudomonadati</taxon>
        <taxon>Pseudomonadota</taxon>
        <taxon>Gammaproteobacteria</taxon>
        <taxon>Lysobacterales</taxon>
        <taxon>Rhodanobacteraceae</taxon>
        <taxon>Rhodanobacter</taxon>
    </lineage>
</organism>
<dbReference type="PROSITE" id="PS51186">
    <property type="entry name" value="GNAT"/>
    <property type="match status" value="1"/>
</dbReference>
<dbReference type="Pfam" id="PF00583">
    <property type="entry name" value="Acetyltransf_1"/>
    <property type="match status" value="1"/>
</dbReference>
<dbReference type="Gene3D" id="3.40.630.30">
    <property type="match status" value="1"/>
</dbReference>
<keyword evidence="3" id="KW-1185">Reference proteome</keyword>
<evidence type="ECO:0000259" key="1">
    <source>
        <dbReference type="PROSITE" id="PS51186"/>
    </source>
</evidence>
<dbReference type="CDD" id="cd04301">
    <property type="entry name" value="NAT_SF"/>
    <property type="match status" value="1"/>
</dbReference>
<dbReference type="EMBL" id="BMXT01000002">
    <property type="protein sequence ID" value="GGY31391.1"/>
    <property type="molecule type" value="Genomic_DNA"/>
</dbReference>
<evidence type="ECO:0000313" key="2">
    <source>
        <dbReference type="EMBL" id="GGY31391.1"/>
    </source>
</evidence>
<protein>
    <submittedName>
        <fullName evidence="2">N-acetyltransferase</fullName>
    </submittedName>
</protein>
<dbReference type="PANTHER" id="PTHR43138:SF1">
    <property type="entry name" value="N-ACETYLTRANSFERASE ACA1"/>
    <property type="match status" value="1"/>
</dbReference>
<dbReference type="InterPro" id="IPR016181">
    <property type="entry name" value="Acyl_CoA_acyltransferase"/>
</dbReference>
<comment type="caution">
    <text evidence="2">The sequence shown here is derived from an EMBL/GenBank/DDBJ whole genome shotgun (WGS) entry which is preliminary data.</text>
</comment>
<accession>A0ABQ3A409</accession>
<sequence>MTLIRPFQETDWPTVWSILHATFQSGDTYANSPHSTEAEAHQAWVELPAATFVACSPDGRVVGSYILKPNQPGLGGHVCNAGYVVAADAQGQGIAAAMCEHSQAQALSMGFLAMQFNLVVSTNERAVRLWKRLGFTVVGTLPRAFRHQRLGFVDALVMFKQLAG</sequence>
<gene>
    <name evidence="2" type="ORF">GCM10008098_26570</name>
</gene>
<evidence type="ECO:0000313" key="3">
    <source>
        <dbReference type="Proteomes" id="UP000621898"/>
    </source>
</evidence>
<dbReference type="InterPro" id="IPR000182">
    <property type="entry name" value="GNAT_dom"/>
</dbReference>
<dbReference type="PANTHER" id="PTHR43138">
    <property type="entry name" value="ACETYLTRANSFERASE, GNAT FAMILY"/>
    <property type="match status" value="1"/>
</dbReference>
<feature type="domain" description="N-acetyltransferase" evidence="1">
    <location>
        <begin position="2"/>
        <end position="163"/>
    </location>
</feature>
<dbReference type="SUPFAM" id="SSF55729">
    <property type="entry name" value="Acyl-CoA N-acyltransferases (Nat)"/>
    <property type="match status" value="1"/>
</dbReference>
<dbReference type="Proteomes" id="UP000621898">
    <property type="component" value="Unassembled WGS sequence"/>
</dbReference>
<name>A0ABQ3A409_9GAMM</name>
<dbReference type="RefSeq" id="WP_189441749.1">
    <property type="nucleotide sequence ID" value="NZ_BMXT01000002.1"/>
</dbReference>
<dbReference type="InterPro" id="IPR052742">
    <property type="entry name" value="Mito_N-acetyltransferase"/>
</dbReference>
<proteinExistence type="predicted"/>